<dbReference type="Gene3D" id="2.60.120.260">
    <property type="entry name" value="Galactose-binding domain-like"/>
    <property type="match status" value="1"/>
</dbReference>
<dbReference type="GO" id="GO:0030246">
    <property type="term" value="F:carbohydrate binding"/>
    <property type="evidence" value="ECO:0007669"/>
    <property type="project" value="InterPro"/>
</dbReference>
<feature type="domain" description="PA14" evidence="4">
    <location>
        <begin position="804"/>
        <end position="941"/>
    </location>
</feature>
<feature type="domain" description="PA14" evidence="4">
    <location>
        <begin position="653"/>
        <end position="789"/>
    </location>
</feature>
<evidence type="ECO:0000256" key="1">
    <source>
        <dbReference type="ARBA" id="ARBA00022729"/>
    </source>
</evidence>
<dbReference type="Gene3D" id="1.50.10.100">
    <property type="entry name" value="Chondroitin AC/alginate lyase"/>
    <property type="match status" value="1"/>
</dbReference>
<dbReference type="InterPro" id="IPR037524">
    <property type="entry name" value="PA14/GLEYA"/>
</dbReference>
<evidence type="ECO:0000313" key="5">
    <source>
        <dbReference type="EMBL" id="SHJ76346.1"/>
    </source>
</evidence>
<dbReference type="InterPro" id="IPR011658">
    <property type="entry name" value="PA14_dom"/>
</dbReference>
<dbReference type="GO" id="GO:0042597">
    <property type="term" value="C:periplasmic space"/>
    <property type="evidence" value="ECO:0007669"/>
    <property type="project" value="InterPro"/>
</dbReference>
<dbReference type="SUPFAM" id="SSF49785">
    <property type="entry name" value="Galactose-binding domain-like"/>
    <property type="match status" value="1"/>
</dbReference>
<dbReference type="SUPFAM" id="SSF48230">
    <property type="entry name" value="Chondroitin AC/alginate lyase"/>
    <property type="match status" value="1"/>
</dbReference>
<dbReference type="InterPro" id="IPR008979">
    <property type="entry name" value="Galactose-bd-like_sf"/>
</dbReference>
<evidence type="ECO:0000259" key="4">
    <source>
        <dbReference type="PROSITE" id="PS51820"/>
    </source>
</evidence>
<dbReference type="EMBL" id="FRAA01000001">
    <property type="protein sequence ID" value="SHJ76346.1"/>
    <property type="molecule type" value="Genomic_DNA"/>
</dbReference>
<gene>
    <name evidence="5" type="ORF">SAMN04488028_1011148</name>
</gene>
<dbReference type="Gene3D" id="2.60.40.1080">
    <property type="match status" value="1"/>
</dbReference>
<dbReference type="Pfam" id="PF07691">
    <property type="entry name" value="PA14"/>
    <property type="match status" value="2"/>
</dbReference>
<dbReference type="RefSeq" id="WP_084190364.1">
    <property type="nucleotide sequence ID" value="NZ_FRAA01000001.1"/>
</dbReference>
<dbReference type="PROSITE" id="PS51175">
    <property type="entry name" value="CBM6"/>
    <property type="match status" value="1"/>
</dbReference>
<dbReference type="Gene3D" id="3.90.182.10">
    <property type="entry name" value="Toxin - Anthrax Protective Antigen,domain 1"/>
    <property type="match status" value="2"/>
</dbReference>
<accession>A0A1M6LYS0</accession>
<dbReference type="Pfam" id="PF05426">
    <property type="entry name" value="Alginate_lyase"/>
    <property type="match status" value="1"/>
</dbReference>
<organism evidence="5 6">
    <name type="scientific">Reichenbachiella agariperforans</name>
    <dbReference type="NCBI Taxonomy" id="156994"/>
    <lineage>
        <taxon>Bacteria</taxon>
        <taxon>Pseudomonadati</taxon>
        <taxon>Bacteroidota</taxon>
        <taxon>Cytophagia</taxon>
        <taxon>Cytophagales</taxon>
        <taxon>Reichenbachiellaceae</taxon>
        <taxon>Reichenbachiella</taxon>
    </lineage>
</organism>
<dbReference type="STRING" id="156994.SAMN04488028_1011148"/>
<dbReference type="Pfam" id="PF03422">
    <property type="entry name" value="CBM_6"/>
    <property type="match status" value="1"/>
</dbReference>
<dbReference type="InterPro" id="IPR005084">
    <property type="entry name" value="CBM6"/>
</dbReference>
<dbReference type="InterPro" id="IPR008397">
    <property type="entry name" value="Alginate_lyase_dom"/>
</dbReference>
<proteinExistence type="predicted"/>
<dbReference type="SUPFAM" id="SSF56988">
    <property type="entry name" value="Anthrax protective antigen"/>
    <property type="match status" value="2"/>
</dbReference>
<dbReference type="InterPro" id="IPR008929">
    <property type="entry name" value="Chondroitin_lyas"/>
</dbReference>
<dbReference type="Pfam" id="PF18962">
    <property type="entry name" value="Por_Secre_tail"/>
    <property type="match status" value="1"/>
</dbReference>
<evidence type="ECO:0000259" key="3">
    <source>
        <dbReference type="PROSITE" id="PS51175"/>
    </source>
</evidence>
<evidence type="ECO:0000313" key="6">
    <source>
        <dbReference type="Proteomes" id="UP000184474"/>
    </source>
</evidence>
<dbReference type="CDD" id="cd04080">
    <property type="entry name" value="CBM6_cellulase-like"/>
    <property type="match status" value="1"/>
</dbReference>
<keyword evidence="2" id="KW-0456">Lyase</keyword>
<feature type="domain" description="CBM6" evidence="3">
    <location>
        <begin position="484"/>
        <end position="634"/>
    </location>
</feature>
<dbReference type="AlphaFoldDB" id="A0A1M6LYS0"/>
<dbReference type="NCBIfam" id="TIGR04183">
    <property type="entry name" value="Por_Secre_tail"/>
    <property type="match status" value="1"/>
</dbReference>
<keyword evidence="1" id="KW-0732">Signal</keyword>
<name>A0A1M6LYS0_REIAG</name>
<dbReference type="PROSITE" id="PS51820">
    <property type="entry name" value="PA14"/>
    <property type="match status" value="2"/>
</dbReference>
<evidence type="ECO:0000256" key="2">
    <source>
        <dbReference type="ARBA" id="ARBA00023239"/>
    </source>
</evidence>
<dbReference type="InterPro" id="IPR026444">
    <property type="entry name" value="Secre_tail"/>
</dbReference>
<reference evidence="6" key="1">
    <citation type="submission" date="2016-11" db="EMBL/GenBank/DDBJ databases">
        <authorList>
            <person name="Varghese N."/>
            <person name="Submissions S."/>
        </authorList>
    </citation>
    <scope>NUCLEOTIDE SEQUENCE [LARGE SCALE GENOMIC DNA]</scope>
    <source>
        <strain evidence="6">DSM 26134</strain>
    </source>
</reference>
<protein>
    <submittedName>
        <fullName evidence="5">Por secretion system C-terminal sorting domain-containing protein</fullName>
    </submittedName>
</protein>
<dbReference type="SMART" id="SM00758">
    <property type="entry name" value="PA14"/>
    <property type="match status" value="2"/>
</dbReference>
<keyword evidence="6" id="KW-1185">Reference proteome</keyword>
<dbReference type="Proteomes" id="UP000184474">
    <property type="component" value="Unassembled WGS sequence"/>
</dbReference>
<dbReference type="GO" id="GO:0016829">
    <property type="term" value="F:lyase activity"/>
    <property type="evidence" value="ECO:0007669"/>
    <property type="project" value="UniProtKB-KW"/>
</dbReference>
<sequence>MKEKLQIMKKSVWSRLCLILAILLIGSQSMAQLIHPGISHKKSDLDRMKAMVEAGEEPWASSFEKFKEQSSASYNYNVNGNLSITTLDNAADSRFLNDGYAAYHNALMWYITGDERHAQKCVEIFNAWVNLTSTGGIALSQGRGPWKMCEGAEIIKHTYDGWSEEDQKKFGDMLVYPGWSGTETPTGSTTFYWGVYQGDPSRHGNQGLFAYRSLMAMGIFLDNEIIYERALRYLKGLPHRADDLPYPSGPPVTEPLTTGNEYYEEFRQVSIGNEIEDYGYNEVIENYIYENGQCQESSRDQTHTVVGVLIMNCISEMAWNQGDDLYGHLDNRQLLGLEFTMRYNLSWEHAYPDQPEPWEPTVESGEYIQRTDRSGRWRSLKINPYVANNLEPENFERGTNTLMPIYEMNLGHYKDRMMLPSEDYKWMQRGFEVMTEEIGVEDGKNAVDYPGWGGLKFRRVSPGDPVSGYDEDGLPMYQMNVVPGSIEAENFDHFALSGEGKVYHDVDDSNTSGEYRTDEGVDIAVCSEGGYQVGSLEDGEWMTYTVQVPATSLYNISISYASASAGGKIKFSFSNEEVTEEITVPNGVGYSTGLDDWQDLAIANDVILRQGVQPMKISISGTSDSFVLNSISIEDGSPHECEGGLAAVDASDRFVDGVNYSYYEGTWDNLPDFERLSPAATDIADEIGLIEGVDGEQYALVFEGHFSIPINGTYTFYTESADGSRLLVDGVEVVNNDGVHDAVEASGEVCLDEGYHQIVVEYFHNAGDQALAVMYAGPTVSKQVLSETYATGACDNEPVETPDNLEEGISYVYYEGQWNSLPDFSTLTPVEAGNLDQISLSPSRVDNYFAMTFDGYINIEEEADYTFYVSSDDGSKLYIDDMEIIDHDGLHGAEDERSGKICLNPGYHHLYIEYFEATGGNSISVMYEGGNVAKQLISEVYTGPAHEKIAQVIAFPEFPKVVVGDDDFDPGATVDSGRPLSYTSSNPSVATIVAGKIHVVSNGITTITASQEGSWEYAPVETSQELNVYSVAGCELPWTMPTVVVKNQTYEFTSEPIDISCVSSVSIYLKLLATSGLTADDFVKVSYQVDGGEVLAMLESTGADSNGEFSSDEITGNNVRVIITASSSTPNGTYQMTDISVKEYTIEEPVLSSDPEASGVGVYPNPASETMTMSINKGVYSTYRIFTIHGQVMKEGKIAPSSSQEIMDISAFPQGVYVLKLYGGQAPLSLKVLKQ</sequence>